<evidence type="ECO:0000313" key="2">
    <source>
        <dbReference type="EMBL" id="KRY59326.1"/>
    </source>
</evidence>
<name>A0A0V1DCM4_TRIBR</name>
<dbReference type="AlphaFoldDB" id="A0A0V1DCM4"/>
<proteinExistence type="predicted"/>
<evidence type="ECO:0000313" key="3">
    <source>
        <dbReference type="Proteomes" id="UP000054653"/>
    </source>
</evidence>
<comment type="caution">
    <text evidence="2">The sequence shown here is derived from an EMBL/GenBank/DDBJ whole genome shotgun (WGS) entry which is preliminary data.</text>
</comment>
<reference evidence="2 3" key="1">
    <citation type="submission" date="2015-01" db="EMBL/GenBank/DDBJ databases">
        <title>Evolution of Trichinella species and genotypes.</title>
        <authorList>
            <person name="Korhonen P.K."/>
            <person name="Edoardo P."/>
            <person name="Giuseppe L.R."/>
            <person name="Gasser R.B."/>
        </authorList>
    </citation>
    <scope>NUCLEOTIDE SEQUENCE [LARGE SCALE GENOMIC DNA]</scope>
    <source>
        <strain evidence="2">ISS120</strain>
    </source>
</reference>
<feature type="compositionally biased region" description="Basic and acidic residues" evidence="1">
    <location>
        <begin position="1"/>
        <end position="49"/>
    </location>
</feature>
<evidence type="ECO:0000256" key="1">
    <source>
        <dbReference type="SAM" id="MobiDB-lite"/>
    </source>
</evidence>
<keyword evidence="3" id="KW-1185">Reference proteome</keyword>
<dbReference type="EMBL" id="JYDI01000013">
    <property type="protein sequence ID" value="KRY59326.1"/>
    <property type="molecule type" value="Genomic_DNA"/>
</dbReference>
<feature type="region of interest" description="Disordered" evidence="1">
    <location>
        <begin position="1"/>
        <end position="58"/>
    </location>
</feature>
<sequence>MEQRKCENADDTKQIADDKKQIADDTKHIADDTKQIEDDTKQIEDDTRQNKRRQSSWDPNSVGLGLGYFERDDRTEVCFIATESRLSLIKGLSLPRLEFMVALLRSLLIIYAKRELAMSIPHTNRVKEIQAVPQLLETLYYERQSTRLGQQGLPVAHASCEHRVVARNQIERVGRTSFLSITTSLRRNMEVVSTQYVTNDSFSEYPPESRTCTTKIPDFPSSRQVANSNSSVTTPWCGGYWERLVRLIKKSGVGRRAASKQDRSRDTVYRLLPKLKPVQLAGRWMESKIPSTKIEDQFSRHCVRNLLVRDPKLGNCIETKVLCRRRTLTKTFDETSSTTWTVAVLDRRFGRLTMDHFGSGLYSEWMVYLRLVRKDDRTEVCFIATESRLSLIKGLSLPRLEFMVALLRSLLIIYAKRELAMSIPHSDRCVESAFAINYG</sequence>
<organism evidence="2 3">
    <name type="scientific">Trichinella britovi</name>
    <name type="common">Parasitic roundworm</name>
    <dbReference type="NCBI Taxonomy" id="45882"/>
    <lineage>
        <taxon>Eukaryota</taxon>
        <taxon>Metazoa</taxon>
        <taxon>Ecdysozoa</taxon>
        <taxon>Nematoda</taxon>
        <taxon>Enoplea</taxon>
        <taxon>Dorylaimia</taxon>
        <taxon>Trichinellida</taxon>
        <taxon>Trichinellidae</taxon>
        <taxon>Trichinella</taxon>
    </lineage>
</organism>
<gene>
    <name evidence="2" type="ORF">T03_15972</name>
</gene>
<dbReference type="Proteomes" id="UP000054653">
    <property type="component" value="Unassembled WGS sequence"/>
</dbReference>
<protein>
    <submittedName>
        <fullName evidence="2">Uncharacterized protein</fullName>
    </submittedName>
</protein>
<accession>A0A0V1DCM4</accession>